<evidence type="ECO:0000256" key="1">
    <source>
        <dbReference type="ARBA" id="ARBA00009023"/>
    </source>
</evidence>
<keyword evidence="2" id="KW-0813">Transport</keyword>
<dbReference type="InterPro" id="IPR018389">
    <property type="entry name" value="DctP_fam"/>
</dbReference>
<proteinExistence type="inferred from homology"/>
<keyword evidence="5" id="KW-1185">Reference proteome</keyword>
<protein>
    <submittedName>
        <fullName evidence="4">TRAP transporter substrate-binding protein DctP</fullName>
    </submittedName>
</protein>
<keyword evidence="3" id="KW-0732">Signal</keyword>
<dbReference type="Proteomes" id="UP000832041">
    <property type="component" value="Chromosome"/>
</dbReference>
<sequence length="431" mass="45882">MVTRRGSKDAAPRASWVALGVVGALALTGCAETGTGAGGGSGQGVEYGASMEEYHAAFADVEPITLTTQSPAPKGSITGANVEAYFEALTEWSDGKLQFDIAYSNAIVEPAEADDALIDGRLDIAQVLPIYEPSEYPANAALIEASFLSDHSVVVGALQSNAWPLETAFDTPEILQEYEDKGIKLMMPSYNSGSNALFCSKERRSLDDLKGMQAAAGGQAQSKEIEALGGSAASVAYPELYESLQRGVVDCSVSSLTVGVLGGFIEAAPHVVVDPDAGFALAPGGMAVSQATWDSLPLVARQLMWDRLDVFLTSNIADKIWPNIVEASTQVAEAGGSIEVFEDDARKALNKANAELLEDLRGTPAIADGDAFVDRMEESAAKWLQIVEEDLGYTNETDYNGFADWYTADAVDLEPYVTRVYEEILLEHRPS</sequence>
<dbReference type="InterPro" id="IPR038404">
    <property type="entry name" value="TRAP_DctP_sf"/>
</dbReference>
<accession>A0ABY4L0B6</accession>
<dbReference type="PROSITE" id="PS51257">
    <property type="entry name" value="PROKAR_LIPOPROTEIN"/>
    <property type="match status" value="1"/>
</dbReference>
<organism evidence="4 5">
    <name type="scientific">Thermobifida alba</name>
    <name type="common">Thermomonospora alba</name>
    <dbReference type="NCBI Taxonomy" id="53522"/>
    <lineage>
        <taxon>Bacteria</taxon>
        <taxon>Bacillati</taxon>
        <taxon>Actinomycetota</taxon>
        <taxon>Actinomycetes</taxon>
        <taxon>Streptosporangiales</taxon>
        <taxon>Nocardiopsidaceae</taxon>
        <taxon>Thermobifida</taxon>
    </lineage>
</organism>
<comment type="similarity">
    <text evidence="1">Belongs to the bacterial solute-binding protein 7 family.</text>
</comment>
<dbReference type="EMBL" id="CP051627">
    <property type="protein sequence ID" value="UPT20376.1"/>
    <property type="molecule type" value="Genomic_DNA"/>
</dbReference>
<evidence type="ECO:0000313" key="5">
    <source>
        <dbReference type="Proteomes" id="UP000832041"/>
    </source>
</evidence>
<dbReference type="PANTHER" id="PTHR33376">
    <property type="match status" value="1"/>
</dbReference>
<evidence type="ECO:0000256" key="2">
    <source>
        <dbReference type="ARBA" id="ARBA00022448"/>
    </source>
</evidence>
<dbReference type="RefSeq" id="WP_248592634.1">
    <property type="nucleotide sequence ID" value="NZ_BAABEB010000012.1"/>
</dbReference>
<dbReference type="NCBIfam" id="NF037995">
    <property type="entry name" value="TRAP_S1"/>
    <property type="match status" value="1"/>
</dbReference>
<reference evidence="4 5" key="1">
    <citation type="submission" date="2020-04" db="EMBL/GenBank/DDBJ databases">
        <title>Thermobifida alba genome sequencing and assembly.</title>
        <authorList>
            <person name="Luzics S."/>
            <person name="Horvath B."/>
            <person name="Nagy I."/>
            <person name="Toth A."/>
            <person name="Nagy I."/>
            <person name="Kukolya J."/>
        </authorList>
    </citation>
    <scope>NUCLEOTIDE SEQUENCE [LARGE SCALE GENOMIC DNA]</scope>
    <source>
        <strain evidence="4 5">DSM 43795</strain>
    </source>
</reference>
<dbReference type="Pfam" id="PF03480">
    <property type="entry name" value="DctP"/>
    <property type="match status" value="1"/>
</dbReference>
<evidence type="ECO:0000313" key="4">
    <source>
        <dbReference type="EMBL" id="UPT20376.1"/>
    </source>
</evidence>
<dbReference type="PANTHER" id="PTHR33376:SF7">
    <property type="entry name" value="C4-DICARBOXYLATE-BINDING PROTEIN DCTB"/>
    <property type="match status" value="1"/>
</dbReference>
<evidence type="ECO:0000256" key="3">
    <source>
        <dbReference type="ARBA" id="ARBA00022729"/>
    </source>
</evidence>
<name>A0ABY4L0B6_THEAE</name>
<gene>
    <name evidence="4" type="primary">dctP</name>
    <name evidence="4" type="ORF">FOF52_04860</name>
</gene>
<dbReference type="Gene3D" id="3.40.190.170">
    <property type="entry name" value="Bacterial extracellular solute-binding protein, family 7"/>
    <property type="match status" value="1"/>
</dbReference>